<name>A0A2T7AXX9_9ENTR</name>
<evidence type="ECO:0000313" key="3">
    <source>
        <dbReference type="EMBL" id="KAB0884679.1"/>
    </source>
</evidence>
<feature type="signal peptide" evidence="1">
    <location>
        <begin position="1"/>
        <end position="19"/>
    </location>
</feature>
<proteinExistence type="predicted"/>
<sequence length="317" mass="33223">MTRLLLVVVLLLSSLPALAACRVSGTNAAYGNQTSFVINSTVQTTTATLTVDCDSVLNILNNDFVNLTLTGATTTSGTRATLGRSGDATDRIPLQVCAQSGCPSGSELTVNGSYRWSGQSLLNLLTSKRYTFPVYIRTLQGQNVAAGAYQVTLSFSVNYSICAVGVAVCLTPQNGTSTFTSLVTLTVTNDCSTISAPNLNFASAPLVKDFAPVSQTIAITCTKGSTYTVGINNGNNAVGSVRNMASGANRLSYEIYKGSTANRWGVSGAERWSSDSASQVSTDGLLRSYQYTARILATQNTPPAGSYTDTLVVDVAF</sequence>
<dbReference type="OrthoDB" id="8901110at2"/>
<keyword evidence="3" id="KW-0167">Capsid protein</keyword>
<feature type="chain" id="PRO_5015642821" evidence="1">
    <location>
        <begin position="20"/>
        <end position="317"/>
    </location>
</feature>
<dbReference type="SMART" id="SM00972">
    <property type="entry name" value="SCPU"/>
    <property type="match status" value="2"/>
</dbReference>
<keyword evidence="1" id="KW-0732">Signal</keyword>
<feature type="domain" description="Spore coat protein U/FanG" evidence="2">
    <location>
        <begin position="178"/>
        <end position="313"/>
    </location>
</feature>
<dbReference type="SUPFAM" id="SSF49401">
    <property type="entry name" value="Bacterial adhesins"/>
    <property type="match status" value="1"/>
</dbReference>
<dbReference type="InterPro" id="IPR007893">
    <property type="entry name" value="Spore_coat_U/FanG"/>
</dbReference>
<accession>A0A2T7AXX9</accession>
<keyword evidence="3" id="KW-0946">Virion</keyword>
<evidence type="ECO:0000313" key="4">
    <source>
        <dbReference type="EMBL" id="PUX17359.1"/>
    </source>
</evidence>
<dbReference type="PANTHER" id="PTHR37089:SF1">
    <property type="entry name" value="MEMBRANE PROTEIN"/>
    <property type="match status" value="1"/>
</dbReference>
<dbReference type="InterPro" id="IPR053167">
    <property type="entry name" value="Spore_coat_component"/>
</dbReference>
<dbReference type="InterPro" id="IPR008966">
    <property type="entry name" value="Adhesion_dom_sf"/>
</dbReference>
<dbReference type="PROSITE" id="PS51257">
    <property type="entry name" value="PROKAR_LIPOPROTEIN"/>
    <property type="match status" value="1"/>
</dbReference>
<evidence type="ECO:0000259" key="2">
    <source>
        <dbReference type="Pfam" id="PF05229"/>
    </source>
</evidence>
<dbReference type="RefSeq" id="WP_075192476.1">
    <property type="nucleotide sequence ID" value="NZ_CP187979.1"/>
</dbReference>
<comment type="caution">
    <text evidence="4">The sequence shown here is derived from an EMBL/GenBank/DDBJ whole genome shotgun (WGS) entry which is preliminary data.</text>
</comment>
<keyword evidence="6" id="KW-1185">Reference proteome</keyword>
<protein>
    <submittedName>
        <fullName evidence="4">SCPU domain-containing protein</fullName>
    </submittedName>
    <submittedName>
        <fullName evidence="3">Spore coat protein U domain-containing protein</fullName>
    </submittedName>
</protein>
<dbReference type="Proteomes" id="UP000469927">
    <property type="component" value="Unassembled WGS sequence"/>
</dbReference>
<evidence type="ECO:0000313" key="6">
    <source>
        <dbReference type="Proteomes" id="UP000469927"/>
    </source>
</evidence>
<gene>
    <name evidence="4" type="ORF">AUN14_04245</name>
    <name evidence="3" type="ORF">FZI19_03850</name>
</gene>
<dbReference type="EMBL" id="MSAE01000004">
    <property type="protein sequence ID" value="PUX17359.1"/>
    <property type="molecule type" value="Genomic_DNA"/>
</dbReference>
<feature type="domain" description="Spore coat protein U/FanG" evidence="2">
    <location>
        <begin position="13"/>
        <end position="153"/>
    </location>
</feature>
<dbReference type="AlphaFoldDB" id="A0A2T7AXX9"/>
<dbReference type="PANTHER" id="PTHR37089">
    <property type="entry name" value="PROTEIN U-RELATED"/>
    <property type="match status" value="1"/>
</dbReference>
<reference evidence="4 5" key="1">
    <citation type="submission" date="2016-12" db="EMBL/GenBank/DDBJ databases">
        <title>Analysis of the Molecular Diversity Among Cronobacter Species Isolated from Filth Flies Using a Pan Genomic DNA Microarray.</title>
        <authorList>
            <person name="Pava-Ripoll M."/>
            <person name="Tall B."/>
            <person name="Farber J."/>
            <person name="Fanning S."/>
            <person name="Lehner A."/>
            <person name="Stephan R."/>
            <person name="Pagotto F."/>
            <person name="Iverson C."/>
            <person name="Ziobro G."/>
            <person name="Miller A."/>
            <person name="Pearson R."/>
            <person name="Yan Q."/>
            <person name="Kim M."/>
            <person name="Jeong S."/>
            <person name="Park J."/>
            <person name="Jun S."/>
            <person name="Choi H."/>
            <person name="Chung T."/>
            <person name="Yoo Y."/>
            <person name="Park E."/>
            <person name="Hwang S."/>
            <person name="Lee B."/>
            <person name="Sathyamoorthy V."/>
            <person name="Carter L."/>
            <person name="Mammel M."/>
            <person name="Jackson S."/>
            <person name="Kothary M."/>
            <person name="Patel I."/>
            <person name="Grim C."/>
            <person name="Gopinath G."/>
            <person name="Gangiredla J."/>
            <person name="Chase H."/>
        </authorList>
    </citation>
    <scope>NUCLEOTIDE SEQUENCE [LARGE SCALE GENOMIC DNA]</scope>
    <source>
        <strain evidence="4 5">MOD1-Md1s</strain>
    </source>
</reference>
<reference evidence="3 6" key="2">
    <citation type="submission" date="2019-08" db="EMBL/GenBank/DDBJ databases">
        <title>Prevalence, distribution, and phylogeny of type two toxin-antitoxin genes possessed by Cronobacter species where C. sakazakii homologs follow sequence type lineages.</title>
        <authorList>
            <person name="Finkelstein S."/>
            <person name="Negrete F."/>
            <person name="Jang H."/>
            <person name="Gopinath G.R."/>
            <person name="Tall B.D."/>
        </authorList>
    </citation>
    <scope>NUCLEOTIDE SEQUENCE [LARGE SCALE GENOMIC DNA]</scope>
    <source>
        <strain evidence="3 6">MOD1_GK1257</strain>
    </source>
</reference>
<organism evidence="4 5">
    <name type="scientific">Cronobacter muytjensii</name>
    <dbReference type="NCBI Taxonomy" id="413501"/>
    <lineage>
        <taxon>Bacteria</taxon>
        <taxon>Pseudomonadati</taxon>
        <taxon>Pseudomonadota</taxon>
        <taxon>Gammaproteobacteria</taxon>
        <taxon>Enterobacterales</taxon>
        <taxon>Enterobacteriaceae</taxon>
        <taxon>Cronobacter</taxon>
    </lineage>
</organism>
<evidence type="ECO:0000256" key="1">
    <source>
        <dbReference type="SAM" id="SignalP"/>
    </source>
</evidence>
<dbReference type="Pfam" id="PF05229">
    <property type="entry name" value="SCPU"/>
    <property type="match status" value="2"/>
</dbReference>
<dbReference type="EMBL" id="WAGD01000010">
    <property type="protein sequence ID" value="KAB0884679.1"/>
    <property type="molecule type" value="Genomic_DNA"/>
</dbReference>
<evidence type="ECO:0000313" key="5">
    <source>
        <dbReference type="Proteomes" id="UP000244378"/>
    </source>
</evidence>
<dbReference type="Proteomes" id="UP000244378">
    <property type="component" value="Unassembled WGS sequence"/>
</dbReference>